<proteinExistence type="predicted"/>
<accession>A0A0C9T5T9</accession>
<evidence type="ECO:0000313" key="2">
    <source>
        <dbReference type="EMBL" id="KIJ24293.1"/>
    </source>
</evidence>
<sequence>REYLISASLSHFNVLPFLGYSNSFPPGNLFEVPALISPWMRNGTLLRYLGSNPDHNKPPWFVFQLVDMHLQCLLGVANDINYLHQHNVVHGDIRAVCKILVSEEGFPCITDFRLPRTIRESEIGLTTMSEAAGSLRWMAPELLQGNQTKVNKANDV</sequence>
<dbReference type="GO" id="GO:0004674">
    <property type="term" value="F:protein serine/threonine kinase activity"/>
    <property type="evidence" value="ECO:0007669"/>
    <property type="project" value="TreeGrafter"/>
</dbReference>
<keyword evidence="4" id="KW-1185">Reference proteome</keyword>
<dbReference type="Pfam" id="PF07714">
    <property type="entry name" value="PK_Tyr_Ser-Thr"/>
    <property type="match status" value="1"/>
</dbReference>
<dbReference type="InterPro" id="IPR011009">
    <property type="entry name" value="Kinase-like_dom_sf"/>
</dbReference>
<dbReference type="PROSITE" id="PS50011">
    <property type="entry name" value="PROTEIN_KINASE_DOM"/>
    <property type="match status" value="1"/>
</dbReference>
<feature type="domain" description="Protein kinase" evidence="1">
    <location>
        <begin position="1"/>
        <end position="156"/>
    </location>
</feature>
<dbReference type="HOGENOM" id="CLU_000288_7_18_1"/>
<dbReference type="PANTHER" id="PTHR44329">
    <property type="entry name" value="SERINE/THREONINE-PROTEIN KINASE TNNI3K-RELATED"/>
    <property type="match status" value="1"/>
</dbReference>
<dbReference type="InterPro" id="IPR000719">
    <property type="entry name" value="Prot_kinase_dom"/>
</dbReference>
<dbReference type="InterPro" id="IPR051681">
    <property type="entry name" value="Ser/Thr_Kinases-Pseudokinases"/>
</dbReference>
<gene>
    <name evidence="3" type="ORF">M422DRAFT_184590</name>
    <name evidence="2" type="ORF">M422DRAFT_194853</name>
</gene>
<feature type="non-terminal residue" evidence="2">
    <location>
        <position position="156"/>
    </location>
</feature>
<dbReference type="Gene3D" id="1.10.510.10">
    <property type="entry name" value="Transferase(Phosphotransferase) domain 1"/>
    <property type="match status" value="1"/>
</dbReference>
<dbReference type="OrthoDB" id="5966500at2759"/>
<dbReference type="AlphaFoldDB" id="A0A0C9T5T9"/>
<dbReference type="EMBL" id="KN837506">
    <property type="protein sequence ID" value="KIJ24293.1"/>
    <property type="molecule type" value="Genomic_DNA"/>
</dbReference>
<reference evidence="2 4" key="1">
    <citation type="submission" date="2014-06" db="EMBL/GenBank/DDBJ databases">
        <title>Evolutionary Origins and Diversification of the Mycorrhizal Mutualists.</title>
        <authorList>
            <consortium name="DOE Joint Genome Institute"/>
            <consortium name="Mycorrhizal Genomics Consortium"/>
            <person name="Kohler A."/>
            <person name="Kuo A."/>
            <person name="Nagy L.G."/>
            <person name="Floudas D."/>
            <person name="Copeland A."/>
            <person name="Barry K.W."/>
            <person name="Cichocki N."/>
            <person name="Veneault-Fourrey C."/>
            <person name="LaButti K."/>
            <person name="Lindquist E.A."/>
            <person name="Lipzen A."/>
            <person name="Lundell T."/>
            <person name="Morin E."/>
            <person name="Murat C."/>
            <person name="Riley R."/>
            <person name="Ohm R."/>
            <person name="Sun H."/>
            <person name="Tunlid A."/>
            <person name="Henrissat B."/>
            <person name="Grigoriev I.V."/>
            <person name="Hibbett D.S."/>
            <person name="Martin F."/>
        </authorList>
    </citation>
    <scope>NUCLEOTIDE SEQUENCE [LARGE SCALE GENOMIC DNA]</scope>
    <source>
        <strain evidence="2 4">SS14</strain>
    </source>
</reference>
<dbReference type="Proteomes" id="UP000054279">
    <property type="component" value="Unassembled WGS sequence"/>
</dbReference>
<organism evidence="2 4">
    <name type="scientific">Sphaerobolus stellatus (strain SS14)</name>
    <dbReference type="NCBI Taxonomy" id="990650"/>
    <lineage>
        <taxon>Eukaryota</taxon>
        <taxon>Fungi</taxon>
        <taxon>Dikarya</taxon>
        <taxon>Basidiomycota</taxon>
        <taxon>Agaricomycotina</taxon>
        <taxon>Agaricomycetes</taxon>
        <taxon>Phallomycetidae</taxon>
        <taxon>Geastrales</taxon>
        <taxon>Sphaerobolaceae</taxon>
        <taxon>Sphaerobolus</taxon>
    </lineage>
</organism>
<dbReference type="SUPFAM" id="SSF56112">
    <property type="entry name" value="Protein kinase-like (PK-like)"/>
    <property type="match status" value="1"/>
</dbReference>
<evidence type="ECO:0000313" key="3">
    <source>
        <dbReference type="EMBL" id="KIJ32353.1"/>
    </source>
</evidence>
<dbReference type="EMBL" id="KN837228">
    <property type="protein sequence ID" value="KIJ32353.1"/>
    <property type="molecule type" value="Genomic_DNA"/>
</dbReference>
<dbReference type="InterPro" id="IPR001245">
    <property type="entry name" value="Ser-Thr/Tyr_kinase_cat_dom"/>
</dbReference>
<evidence type="ECO:0000313" key="4">
    <source>
        <dbReference type="Proteomes" id="UP000054279"/>
    </source>
</evidence>
<dbReference type="GO" id="GO:0005524">
    <property type="term" value="F:ATP binding"/>
    <property type="evidence" value="ECO:0007669"/>
    <property type="project" value="InterPro"/>
</dbReference>
<name>A0A0C9T5T9_SPHS4</name>
<evidence type="ECO:0000259" key="1">
    <source>
        <dbReference type="PROSITE" id="PS50011"/>
    </source>
</evidence>
<protein>
    <recommendedName>
        <fullName evidence="1">Protein kinase domain-containing protein</fullName>
    </recommendedName>
</protein>